<evidence type="ECO:0000256" key="2">
    <source>
        <dbReference type="ARBA" id="ARBA00022448"/>
    </source>
</evidence>
<gene>
    <name evidence="7" type="ORF">CCAN11_810002</name>
</gene>
<dbReference type="Pfam" id="PF11700">
    <property type="entry name" value="ATG22"/>
    <property type="match status" value="1"/>
</dbReference>
<feature type="transmembrane region" description="Helical" evidence="6">
    <location>
        <begin position="253"/>
        <end position="269"/>
    </location>
</feature>
<dbReference type="InterPro" id="IPR036259">
    <property type="entry name" value="MFS_trans_sf"/>
</dbReference>
<accession>A0A0B7IRX3</accession>
<feature type="transmembrane region" description="Helical" evidence="6">
    <location>
        <begin position="228"/>
        <end position="247"/>
    </location>
</feature>
<feature type="transmembrane region" description="Helical" evidence="6">
    <location>
        <begin position="290"/>
        <end position="311"/>
    </location>
</feature>
<proteinExistence type="predicted"/>
<organism evidence="7 8">
    <name type="scientific">Capnocytophaga canimorsus</name>
    <dbReference type="NCBI Taxonomy" id="28188"/>
    <lineage>
        <taxon>Bacteria</taxon>
        <taxon>Pseudomonadati</taxon>
        <taxon>Bacteroidota</taxon>
        <taxon>Flavobacteriia</taxon>
        <taxon>Flavobacteriales</taxon>
        <taxon>Flavobacteriaceae</taxon>
        <taxon>Capnocytophaga</taxon>
    </lineage>
</organism>
<dbReference type="Gene3D" id="1.20.1250.20">
    <property type="entry name" value="MFS general substrate transporter like domains"/>
    <property type="match status" value="1"/>
</dbReference>
<keyword evidence="5 6" id="KW-0472">Membrane</keyword>
<name>A0A0B7IRX3_9FLAO</name>
<dbReference type="PANTHER" id="PTHR23519:SF1">
    <property type="entry name" value="AUTOPHAGY-RELATED PROTEIN 22"/>
    <property type="match status" value="1"/>
</dbReference>
<evidence type="ECO:0000256" key="1">
    <source>
        <dbReference type="ARBA" id="ARBA00004127"/>
    </source>
</evidence>
<dbReference type="SUPFAM" id="SSF103473">
    <property type="entry name" value="MFS general substrate transporter"/>
    <property type="match status" value="1"/>
</dbReference>
<dbReference type="Proteomes" id="UP000039370">
    <property type="component" value="Unassembled WGS sequence"/>
</dbReference>
<dbReference type="InterPro" id="IPR050495">
    <property type="entry name" value="ATG22/LtaA_families"/>
</dbReference>
<feature type="transmembrane region" description="Helical" evidence="6">
    <location>
        <begin position="24"/>
        <end position="44"/>
    </location>
</feature>
<reference evidence="8" key="1">
    <citation type="submission" date="2015-01" db="EMBL/GenBank/DDBJ databases">
        <authorList>
            <person name="MANFREDI Pablo"/>
        </authorList>
    </citation>
    <scope>NUCLEOTIDE SEQUENCE [LARGE SCALE GENOMIC DNA]</scope>
    <source>
        <strain evidence="8">Cc11</strain>
    </source>
</reference>
<evidence type="ECO:0000313" key="7">
    <source>
        <dbReference type="EMBL" id="CEN53369.1"/>
    </source>
</evidence>
<evidence type="ECO:0000256" key="3">
    <source>
        <dbReference type="ARBA" id="ARBA00022692"/>
    </source>
</evidence>
<evidence type="ECO:0000256" key="5">
    <source>
        <dbReference type="ARBA" id="ARBA00023136"/>
    </source>
</evidence>
<dbReference type="PANTHER" id="PTHR23519">
    <property type="entry name" value="AUTOPHAGY-RELATED PROTEIN 22"/>
    <property type="match status" value="1"/>
</dbReference>
<keyword evidence="2" id="KW-0813">Transport</keyword>
<protein>
    <submittedName>
        <fullName evidence="7">Uncharacterized MFS-type transporter yxiO</fullName>
    </submittedName>
</protein>
<evidence type="ECO:0000256" key="6">
    <source>
        <dbReference type="SAM" id="Phobius"/>
    </source>
</evidence>
<dbReference type="EMBL" id="CDOK01000230">
    <property type="protein sequence ID" value="CEN53369.1"/>
    <property type="molecule type" value="Genomic_DNA"/>
</dbReference>
<feature type="transmembrane region" description="Helical" evidence="6">
    <location>
        <begin position="105"/>
        <end position="125"/>
    </location>
</feature>
<evidence type="ECO:0000256" key="4">
    <source>
        <dbReference type="ARBA" id="ARBA00022989"/>
    </source>
</evidence>
<keyword evidence="4 6" id="KW-1133">Transmembrane helix</keyword>
<feature type="transmembrane region" description="Helical" evidence="6">
    <location>
        <begin position="162"/>
        <end position="185"/>
    </location>
</feature>
<feature type="transmembrane region" description="Helical" evidence="6">
    <location>
        <begin position="65"/>
        <end position="85"/>
    </location>
</feature>
<keyword evidence="3 6" id="KW-0812">Transmembrane</keyword>
<dbReference type="InterPro" id="IPR024671">
    <property type="entry name" value="Atg22-like"/>
</dbReference>
<comment type="subcellular location">
    <subcellularLocation>
        <location evidence="1">Endomembrane system</location>
        <topology evidence="1">Multi-pass membrane protein</topology>
    </subcellularLocation>
</comment>
<dbReference type="GO" id="GO:0012505">
    <property type="term" value="C:endomembrane system"/>
    <property type="evidence" value="ECO:0007669"/>
    <property type="project" value="UniProtKB-SubCell"/>
</dbReference>
<dbReference type="AlphaFoldDB" id="A0A0B7IRX3"/>
<sequence>MRFFCILGALSCIGLYWFSLENIYWGLTFYFLGVIGFWSSIVFYNSYLPDIALPHQYDTISARGFIMGYIGGVVLLIFNLAMVMYPTFFGIQGDEIQATVKAMKVSFITVGIWWIVFSQYSFYYLPSFKKKGRKIKTSVIFDGHKELLGVWKILKQTQELKGFLFAFFIYSMGVQTVMLVATYFGEQEILWKDNQQRTLGLIISILIIQLVAALGAKLTAIASKKFGNLLVLIVLNLIWIAICLIAYQVYLPTHFYATAGLVGLVMGGIQTLSRSTYSKLLPETQDTTSFFSFFDVSEKIGIVIGMLFYGIIDQITGSMRNSVGVLVFFFALGVFLLVKVYRIEKRKKT</sequence>
<evidence type="ECO:0000313" key="8">
    <source>
        <dbReference type="Proteomes" id="UP000039370"/>
    </source>
</evidence>
<feature type="transmembrane region" description="Helical" evidence="6">
    <location>
        <begin position="323"/>
        <end position="341"/>
    </location>
</feature>
<feature type="transmembrane region" description="Helical" evidence="6">
    <location>
        <begin position="197"/>
        <end position="216"/>
    </location>
</feature>